<accession>A0A2T4CUV7</accession>
<dbReference type="InterPro" id="IPR044524">
    <property type="entry name" value="Isoase_HisA-like"/>
</dbReference>
<evidence type="ECO:0000313" key="12">
    <source>
        <dbReference type="EMBL" id="PTB89680.1"/>
    </source>
</evidence>
<organism evidence="12 13">
    <name type="scientific">Pseudidiomarina aestuarii</name>
    <dbReference type="NCBI Taxonomy" id="624146"/>
    <lineage>
        <taxon>Bacteria</taxon>
        <taxon>Pseudomonadati</taxon>
        <taxon>Pseudomonadota</taxon>
        <taxon>Gammaproteobacteria</taxon>
        <taxon>Alteromonadales</taxon>
        <taxon>Idiomarinaceae</taxon>
        <taxon>Pseudidiomarina</taxon>
    </lineage>
</organism>
<dbReference type="Pfam" id="PF00977">
    <property type="entry name" value="His_biosynth"/>
    <property type="match status" value="1"/>
</dbReference>
<dbReference type="Proteomes" id="UP000241514">
    <property type="component" value="Unassembled WGS sequence"/>
</dbReference>
<keyword evidence="8 9" id="KW-0413">Isomerase</keyword>
<dbReference type="InterPro" id="IPR023016">
    <property type="entry name" value="HisA/PriA"/>
</dbReference>
<dbReference type="GO" id="GO:0005737">
    <property type="term" value="C:cytoplasm"/>
    <property type="evidence" value="ECO:0007669"/>
    <property type="project" value="UniProtKB-SubCell"/>
</dbReference>
<gene>
    <name evidence="9 12" type="primary">hisA</name>
    <name evidence="12" type="ORF">C9928_02785</name>
</gene>
<keyword evidence="7 9" id="KW-0368">Histidine biosynthesis</keyword>
<dbReference type="UniPathway" id="UPA00031">
    <property type="reaction ID" value="UER00009"/>
</dbReference>
<dbReference type="InterPro" id="IPR006062">
    <property type="entry name" value="His_biosynth"/>
</dbReference>
<protein>
    <recommendedName>
        <fullName evidence="9 11">1-(5-phosphoribosyl)-5-[(5-phosphoribosylamino)methylideneamino] imidazole-4-carboxamide isomerase</fullName>
        <ecNumber evidence="9 11">5.3.1.16</ecNumber>
    </recommendedName>
    <alternativeName>
        <fullName evidence="9">Phosphoribosylformimino-5-aminoimidazole carboxamide ribotide isomerase</fullName>
    </alternativeName>
</protein>
<feature type="active site" description="Proton donor" evidence="9">
    <location>
        <position position="129"/>
    </location>
</feature>
<dbReference type="PANTHER" id="PTHR43090">
    <property type="entry name" value="1-(5-PHOSPHORIBOSYL)-5-[(5-PHOSPHORIBOSYLAMINO)METHYLIDENEAMINO] IMIDAZOLE-4-CARBOXAMIDE ISOMERASE"/>
    <property type="match status" value="1"/>
</dbReference>
<keyword evidence="5 9" id="KW-0963">Cytoplasm</keyword>
<evidence type="ECO:0000313" key="13">
    <source>
        <dbReference type="Proteomes" id="UP000241514"/>
    </source>
</evidence>
<evidence type="ECO:0000256" key="11">
    <source>
        <dbReference type="RuleBase" id="RU003658"/>
    </source>
</evidence>
<name>A0A2T4CUV7_9GAMM</name>
<keyword evidence="6 9" id="KW-0028">Amino-acid biosynthesis</keyword>
<dbReference type="GO" id="GO:0003949">
    <property type="term" value="F:1-(5-phosphoribosyl)-5-[(5-phosphoribosylamino)methylideneamino]imidazole-4-carboxamide isomerase activity"/>
    <property type="evidence" value="ECO:0007669"/>
    <property type="project" value="UniProtKB-UniRule"/>
</dbReference>
<dbReference type="FunFam" id="3.20.20.70:FF:000009">
    <property type="entry name" value="1-(5-phosphoribosyl)-5-[(5-phosphoribosylamino)methylideneamino] imidazole-4-carboxamide isomerase"/>
    <property type="match status" value="1"/>
</dbReference>
<dbReference type="HAMAP" id="MF_01014">
    <property type="entry name" value="HisA"/>
    <property type="match status" value="1"/>
</dbReference>
<dbReference type="Gene3D" id="3.20.20.70">
    <property type="entry name" value="Aldolase class I"/>
    <property type="match status" value="1"/>
</dbReference>
<proteinExistence type="inferred from homology"/>
<dbReference type="GO" id="GO:0000105">
    <property type="term" value="P:L-histidine biosynthetic process"/>
    <property type="evidence" value="ECO:0007669"/>
    <property type="project" value="UniProtKB-UniRule"/>
</dbReference>
<dbReference type="AlphaFoldDB" id="A0A2T4CUV7"/>
<dbReference type="EMBL" id="PYVG01000009">
    <property type="protein sequence ID" value="PTB89680.1"/>
    <property type="molecule type" value="Genomic_DNA"/>
</dbReference>
<dbReference type="InterPro" id="IPR011060">
    <property type="entry name" value="RibuloseP-bd_barrel"/>
</dbReference>
<dbReference type="GO" id="GO:0000162">
    <property type="term" value="P:L-tryptophan biosynthetic process"/>
    <property type="evidence" value="ECO:0007669"/>
    <property type="project" value="TreeGrafter"/>
</dbReference>
<evidence type="ECO:0000256" key="2">
    <source>
        <dbReference type="ARBA" id="ARBA00004496"/>
    </source>
</evidence>
<reference evidence="12 13" key="1">
    <citation type="submission" date="2018-03" db="EMBL/GenBank/DDBJ databases">
        <title>Cross-interface Injection: A General Nanoliter Liquid Handling Method Applied to Single Cells Genome Amplification Automated Nanoliter Liquid Handling Applied to Single Cell Multiple Displacement Amplification.</title>
        <authorList>
            <person name="Yun J."/>
            <person name="Xu P."/>
            <person name="Xu J."/>
            <person name="Dai X."/>
            <person name="Wang Y."/>
            <person name="Zheng X."/>
            <person name="Cao C."/>
            <person name="Yi Q."/>
            <person name="Zhu Y."/>
            <person name="Wang L."/>
            <person name="Dong Z."/>
            <person name="Huang Y."/>
            <person name="Huang L."/>
            <person name="Du W."/>
        </authorList>
    </citation>
    <scope>NUCLEOTIDE SEQUENCE [LARGE SCALE GENOMIC DNA]</scope>
    <source>
        <strain evidence="12 13">A9-4</strain>
    </source>
</reference>
<dbReference type="InterPro" id="IPR013785">
    <property type="entry name" value="Aldolase_TIM"/>
</dbReference>
<dbReference type="SUPFAM" id="SSF51366">
    <property type="entry name" value="Ribulose-phoshate binding barrel"/>
    <property type="match status" value="1"/>
</dbReference>
<evidence type="ECO:0000256" key="6">
    <source>
        <dbReference type="ARBA" id="ARBA00022605"/>
    </source>
</evidence>
<comment type="pathway">
    <text evidence="3 9 11">Amino-acid biosynthesis; L-histidine biosynthesis; L-histidine from 5-phospho-alpha-D-ribose 1-diphosphate: step 4/9.</text>
</comment>
<evidence type="ECO:0000256" key="4">
    <source>
        <dbReference type="ARBA" id="ARBA00009667"/>
    </source>
</evidence>
<comment type="similarity">
    <text evidence="4 9 10">Belongs to the HisA/HisF family.</text>
</comment>
<evidence type="ECO:0000256" key="3">
    <source>
        <dbReference type="ARBA" id="ARBA00005133"/>
    </source>
</evidence>
<dbReference type="PANTHER" id="PTHR43090:SF2">
    <property type="entry name" value="1-(5-PHOSPHORIBOSYL)-5-[(5-PHOSPHORIBOSYLAMINO)METHYLIDENEAMINO] IMIDAZOLE-4-CARBOXAMIDE ISOMERASE"/>
    <property type="match status" value="1"/>
</dbReference>
<sequence length="249" mass="26750">MLIPALDLIAGQVVRLQQGDFNRQTTYASDPLPLVQKYQEAGAEWLHLVDLDGAKDPQQRQLTLLQRLTAATTMNVQVGGGIRSVTDVEALLQSGVTRVVIGSLAVREPELVESWFQQFGAEAIVLALDVNIDAEGIARVATHGWQQTSTTTLDSIIQRFLASGLKHVLCTDISLDGMLSGANTELYAALKRDYPTIELQASGGIATLADLEQLQAAHCDSAILGKSLLTGQFTLEEALACWPNASSPV</sequence>
<dbReference type="InterPro" id="IPR006063">
    <property type="entry name" value="HisA_bact_arch"/>
</dbReference>
<comment type="subcellular location">
    <subcellularLocation>
        <location evidence="2 9 11">Cytoplasm</location>
    </subcellularLocation>
</comment>
<evidence type="ECO:0000256" key="9">
    <source>
        <dbReference type="HAMAP-Rule" id="MF_01014"/>
    </source>
</evidence>
<evidence type="ECO:0000256" key="1">
    <source>
        <dbReference type="ARBA" id="ARBA00000901"/>
    </source>
</evidence>
<evidence type="ECO:0000256" key="5">
    <source>
        <dbReference type="ARBA" id="ARBA00022490"/>
    </source>
</evidence>
<dbReference type="CDD" id="cd04732">
    <property type="entry name" value="HisA"/>
    <property type="match status" value="1"/>
</dbReference>
<dbReference type="NCBIfam" id="TIGR00007">
    <property type="entry name" value="1-(5-phosphoribosyl)-5-[(5-phosphoribosylamino)methylideneamino]imidazole-4-carboxamide isomerase"/>
    <property type="match status" value="1"/>
</dbReference>
<comment type="catalytic activity">
    <reaction evidence="1 9 11">
        <text>1-(5-phospho-beta-D-ribosyl)-5-[(5-phospho-beta-D-ribosylamino)methylideneamino]imidazole-4-carboxamide = 5-[(5-phospho-1-deoxy-D-ribulos-1-ylimino)methylamino]-1-(5-phospho-beta-D-ribosyl)imidazole-4-carboxamide</text>
        <dbReference type="Rhea" id="RHEA:15469"/>
        <dbReference type="ChEBI" id="CHEBI:58435"/>
        <dbReference type="ChEBI" id="CHEBI:58525"/>
        <dbReference type="EC" id="5.3.1.16"/>
    </reaction>
</comment>
<evidence type="ECO:0000256" key="8">
    <source>
        <dbReference type="ARBA" id="ARBA00023235"/>
    </source>
</evidence>
<dbReference type="EC" id="5.3.1.16" evidence="9 11"/>
<feature type="active site" description="Proton acceptor" evidence="9">
    <location>
        <position position="7"/>
    </location>
</feature>
<evidence type="ECO:0000256" key="7">
    <source>
        <dbReference type="ARBA" id="ARBA00023102"/>
    </source>
</evidence>
<evidence type="ECO:0000256" key="10">
    <source>
        <dbReference type="RuleBase" id="RU003657"/>
    </source>
</evidence>
<comment type="caution">
    <text evidence="12">The sequence shown here is derived from an EMBL/GenBank/DDBJ whole genome shotgun (WGS) entry which is preliminary data.</text>
</comment>